<dbReference type="SUPFAM" id="SSF47353">
    <property type="entry name" value="Retrovirus capsid dimerization domain-like"/>
    <property type="match status" value="1"/>
</dbReference>
<evidence type="ECO:0000256" key="3">
    <source>
        <dbReference type="ARBA" id="ARBA00022581"/>
    </source>
</evidence>
<dbReference type="Gene3D" id="1.10.1200.30">
    <property type="match status" value="1"/>
</dbReference>
<dbReference type="Pfam" id="PF19317">
    <property type="entry name" value="Gag_p24_C"/>
    <property type="match status" value="1"/>
</dbReference>
<dbReference type="Proteomes" id="UP000269221">
    <property type="component" value="Unassembled WGS sequence"/>
</dbReference>
<evidence type="ECO:0000256" key="4">
    <source>
        <dbReference type="ARBA" id="ARBA00022637"/>
    </source>
</evidence>
<dbReference type="InterPro" id="IPR021109">
    <property type="entry name" value="Peptidase_aspartic_dom_sf"/>
</dbReference>
<dbReference type="PROSITE" id="PS50175">
    <property type="entry name" value="ASP_PROT_RETROV"/>
    <property type="match status" value="1"/>
</dbReference>
<keyword evidence="5" id="KW-0378">Hydrolase</keyword>
<evidence type="ECO:0000256" key="5">
    <source>
        <dbReference type="ARBA" id="ARBA00022801"/>
    </source>
</evidence>
<keyword evidence="6" id="KW-0863">Zinc-finger</keyword>
<accession>A0A3M0IPJ4</accession>
<dbReference type="OrthoDB" id="9352756at2759"/>
<dbReference type="InterPro" id="IPR001995">
    <property type="entry name" value="Peptidase_A2_cat"/>
</dbReference>
<evidence type="ECO:0000313" key="10">
    <source>
        <dbReference type="Proteomes" id="UP000269221"/>
    </source>
</evidence>
<keyword evidence="4" id="KW-1198">Viral budding</keyword>
<dbReference type="GO" id="GO:0004190">
    <property type="term" value="F:aspartic-type endopeptidase activity"/>
    <property type="evidence" value="ECO:0007669"/>
    <property type="project" value="InterPro"/>
</dbReference>
<dbReference type="GO" id="GO:0006508">
    <property type="term" value="P:proteolysis"/>
    <property type="evidence" value="ECO:0007669"/>
    <property type="project" value="InterPro"/>
</dbReference>
<dbReference type="PROSITE" id="PS50158">
    <property type="entry name" value="ZF_CCHC"/>
    <property type="match status" value="1"/>
</dbReference>
<dbReference type="SMART" id="SM00343">
    <property type="entry name" value="ZnF_C2HC"/>
    <property type="match status" value="1"/>
</dbReference>
<keyword evidence="6" id="KW-0862">Zinc</keyword>
<evidence type="ECO:0000259" key="8">
    <source>
        <dbReference type="PROSITE" id="PS50175"/>
    </source>
</evidence>
<evidence type="ECO:0000259" key="7">
    <source>
        <dbReference type="PROSITE" id="PS50158"/>
    </source>
</evidence>
<dbReference type="InterPro" id="IPR008916">
    <property type="entry name" value="Retrov_capsid_C"/>
</dbReference>
<dbReference type="SUPFAM" id="SSF50630">
    <property type="entry name" value="Acid proteases"/>
    <property type="match status" value="1"/>
</dbReference>
<comment type="caution">
    <text evidence="9">The sequence shown here is derived from an EMBL/GenBank/DDBJ whole genome shotgun (WGS) entry which is preliminary data.</text>
</comment>
<keyword evidence="3" id="KW-0945">Host-virus interaction</keyword>
<evidence type="ECO:0000256" key="2">
    <source>
        <dbReference type="ARBA" id="ARBA00022462"/>
    </source>
</evidence>
<keyword evidence="6" id="KW-0479">Metal-binding</keyword>
<evidence type="ECO:0000313" key="9">
    <source>
        <dbReference type="EMBL" id="RMB91381.1"/>
    </source>
</evidence>
<dbReference type="EMBL" id="QRBI01000237">
    <property type="protein sequence ID" value="RMB91381.1"/>
    <property type="molecule type" value="Genomic_DNA"/>
</dbReference>
<keyword evidence="4" id="KW-1188">Viral release from host cell</keyword>
<evidence type="ECO:0000256" key="1">
    <source>
        <dbReference type="ARBA" id="ARBA00019628"/>
    </source>
</evidence>
<dbReference type="Gene3D" id="2.40.70.10">
    <property type="entry name" value="Acid Proteases"/>
    <property type="match status" value="1"/>
</dbReference>
<feature type="domain" description="CCHC-type" evidence="7">
    <location>
        <begin position="230"/>
        <end position="246"/>
    </location>
</feature>
<name>A0A3M0IPJ4_HIRRU</name>
<proteinExistence type="predicted"/>
<dbReference type="GO" id="GO:0003676">
    <property type="term" value="F:nucleic acid binding"/>
    <property type="evidence" value="ECO:0007669"/>
    <property type="project" value="InterPro"/>
</dbReference>
<dbReference type="STRING" id="333673.A0A3M0IPJ4"/>
<dbReference type="InterPro" id="IPR036875">
    <property type="entry name" value="Znf_CCHC_sf"/>
</dbReference>
<evidence type="ECO:0000256" key="6">
    <source>
        <dbReference type="PROSITE-ProRule" id="PRU00047"/>
    </source>
</evidence>
<dbReference type="PANTHER" id="PTHR40389:SF4">
    <property type="match status" value="1"/>
</dbReference>
<feature type="domain" description="Peptidase A2" evidence="8">
    <location>
        <begin position="354"/>
        <end position="395"/>
    </location>
</feature>
<protein>
    <recommendedName>
        <fullName evidence="1">Gag polyprotein</fullName>
    </recommendedName>
</protein>
<dbReference type="SUPFAM" id="SSF57756">
    <property type="entry name" value="Retrovirus zinc finger-like domains"/>
    <property type="match status" value="1"/>
</dbReference>
<keyword evidence="10" id="KW-1185">Reference proteome</keyword>
<dbReference type="InterPro" id="IPR050195">
    <property type="entry name" value="Primate_lentivir_Gag_pol-like"/>
</dbReference>
<gene>
    <name evidence="9" type="ORF">DUI87_32172</name>
</gene>
<dbReference type="InterPro" id="IPR045345">
    <property type="entry name" value="Gag_p24_C"/>
</dbReference>
<reference evidence="9 10" key="1">
    <citation type="submission" date="2018-07" db="EMBL/GenBank/DDBJ databases">
        <title>A high quality draft genome assembly of the barn swallow (H. rustica rustica).</title>
        <authorList>
            <person name="Formenti G."/>
            <person name="Chiara M."/>
            <person name="Poveda L."/>
            <person name="Francoijs K.-J."/>
            <person name="Bonisoli-Alquati A."/>
            <person name="Canova L."/>
            <person name="Gianfranceschi L."/>
            <person name="Horner D.S."/>
            <person name="Saino N."/>
        </authorList>
    </citation>
    <scope>NUCLEOTIDE SEQUENCE [LARGE SCALE GENOMIC DNA]</scope>
    <source>
        <strain evidence="9">Chelidonia</strain>
        <tissue evidence="9">Blood</tissue>
    </source>
</reference>
<keyword evidence="2" id="KW-1187">Viral budding via the host ESCRT complexes</keyword>
<sequence>MTRHGRLWHPEEPLRLAFNGQSPQQVVPNVGQVSVTLQRYRRGADQDLWKTADDSRSAQGATPQQFYVDHRHPAKKDQQIAGEGNYLKPQDQTGIPEAALLEITTAAKTSLFLTPDDTVPTQSFTNIKQGVDETFIKFVDCPKVALEKKIESKEAQKEMLIKMSMIHANSETKPILRSLPLDSEPTIDQMIEACVKHSSAENTVAQAVAQGIAQGVSGAFAVVAAKENQRCFNCGEYRHFMVECPQKQDIQDIRRDHDWLHNNTKKWWWSGNSQPSADQHRVKTSNAQPPCFHCTTSPFGEDTKDQFPHGLKTPAAKVPPEMTKTQFTLRYSGMGDNKPTIKYSLFSKGEKIRRLGMLDTRADVTLITRSEWPSDWELEPVAGLISGIGGVTTSW</sequence>
<dbReference type="GO" id="GO:0008270">
    <property type="term" value="F:zinc ion binding"/>
    <property type="evidence" value="ECO:0007669"/>
    <property type="project" value="UniProtKB-KW"/>
</dbReference>
<dbReference type="Pfam" id="PF00077">
    <property type="entry name" value="RVP"/>
    <property type="match status" value="1"/>
</dbReference>
<dbReference type="InterPro" id="IPR001878">
    <property type="entry name" value="Znf_CCHC"/>
</dbReference>
<dbReference type="GO" id="GO:0039702">
    <property type="term" value="P:viral budding via host ESCRT complex"/>
    <property type="evidence" value="ECO:0007669"/>
    <property type="project" value="UniProtKB-KW"/>
</dbReference>
<dbReference type="AlphaFoldDB" id="A0A3M0IPJ4"/>
<dbReference type="PANTHER" id="PTHR40389">
    <property type="entry name" value="ENDOGENOUS RETROVIRUS GROUP K MEMBER 24 GAG POLYPROTEIN-RELATED"/>
    <property type="match status" value="1"/>
</dbReference>
<dbReference type="InterPro" id="IPR018061">
    <property type="entry name" value="Retropepsins"/>
</dbReference>
<organism evidence="9 10">
    <name type="scientific">Hirundo rustica rustica</name>
    <dbReference type="NCBI Taxonomy" id="333673"/>
    <lineage>
        <taxon>Eukaryota</taxon>
        <taxon>Metazoa</taxon>
        <taxon>Chordata</taxon>
        <taxon>Craniata</taxon>
        <taxon>Vertebrata</taxon>
        <taxon>Euteleostomi</taxon>
        <taxon>Archelosauria</taxon>
        <taxon>Archosauria</taxon>
        <taxon>Dinosauria</taxon>
        <taxon>Saurischia</taxon>
        <taxon>Theropoda</taxon>
        <taxon>Coelurosauria</taxon>
        <taxon>Aves</taxon>
        <taxon>Neognathae</taxon>
        <taxon>Neoaves</taxon>
        <taxon>Telluraves</taxon>
        <taxon>Australaves</taxon>
        <taxon>Passeriformes</taxon>
        <taxon>Sylvioidea</taxon>
        <taxon>Hirundinidae</taxon>
        <taxon>Hirundo</taxon>
    </lineage>
</organism>